<feature type="transmembrane region" description="Helical" evidence="6">
    <location>
        <begin position="209"/>
        <end position="230"/>
    </location>
</feature>
<feature type="transmembrane region" description="Helical" evidence="6">
    <location>
        <begin position="81"/>
        <end position="100"/>
    </location>
</feature>
<reference evidence="8 9" key="1">
    <citation type="submission" date="2018-09" db="EMBL/GenBank/DDBJ databases">
        <title>Whole genome sequencing of Microbacterium oryzae strain MB-10T.</title>
        <authorList>
            <person name="Das S.K."/>
        </authorList>
    </citation>
    <scope>NUCLEOTIDE SEQUENCE [LARGE SCALE GENOMIC DNA]</scope>
    <source>
        <strain evidence="8 9">MB-10</strain>
    </source>
</reference>
<dbReference type="InterPro" id="IPR036259">
    <property type="entry name" value="MFS_trans_sf"/>
</dbReference>
<feature type="transmembrane region" description="Helical" evidence="6">
    <location>
        <begin position="12"/>
        <end position="34"/>
    </location>
</feature>
<dbReference type="GO" id="GO:0022857">
    <property type="term" value="F:transmembrane transporter activity"/>
    <property type="evidence" value="ECO:0007669"/>
    <property type="project" value="InterPro"/>
</dbReference>
<feature type="transmembrane region" description="Helical" evidence="6">
    <location>
        <begin position="106"/>
        <end position="128"/>
    </location>
</feature>
<keyword evidence="9" id="KW-1185">Reference proteome</keyword>
<dbReference type="RefSeq" id="WP_156242919.1">
    <property type="nucleotide sequence ID" value="NZ_BAAAZL010000004.1"/>
</dbReference>
<name>A0A6I6E9T9_9MICO</name>
<dbReference type="GO" id="GO:0005886">
    <property type="term" value="C:plasma membrane"/>
    <property type="evidence" value="ECO:0007669"/>
    <property type="project" value="UniProtKB-SubCell"/>
</dbReference>
<feature type="transmembrane region" description="Helical" evidence="6">
    <location>
        <begin position="140"/>
        <end position="162"/>
    </location>
</feature>
<dbReference type="PANTHER" id="PTHR43124">
    <property type="entry name" value="PURINE EFFLUX PUMP PBUE"/>
    <property type="match status" value="1"/>
</dbReference>
<feature type="transmembrane region" description="Helical" evidence="6">
    <location>
        <begin position="242"/>
        <end position="264"/>
    </location>
</feature>
<evidence type="ECO:0000313" key="8">
    <source>
        <dbReference type="EMBL" id="QGU28381.1"/>
    </source>
</evidence>
<evidence type="ECO:0000256" key="4">
    <source>
        <dbReference type="ARBA" id="ARBA00022989"/>
    </source>
</evidence>
<evidence type="ECO:0000259" key="7">
    <source>
        <dbReference type="PROSITE" id="PS50850"/>
    </source>
</evidence>
<keyword evidence="2" id="KW-1003">Cell membrane</keyword>
<dbReference type="AlphaFoldDB" id="A0A6I6E9T9"/>
<feature type="transmembrane region" description="Helical" evidence="6">
    <location>
        <begin position="296"/>
        <end position="318"/>
    </location>
</feature>
<dbReference type="InterPro" id="IPR020846">
    <property type="entry name" value="MFS_dom"/>
</dbReference>
<comment type="subcellular location">
    <subcellularLocation>
        <location evidence="1">Cell membrane</location>
        <topology evidence="1">Multi-pass membrane protein</topology>
    </subcellularLocation>
</comment>
<dbReference type="OrthoDB" id="2957247at2"/>
<keyword evidence="4 6" id="KW-1133">Transmembrane helix</keyword>
<feature type="transmembrane region" description="Helical" evidence="6">
    <location>
        <begin position="54"/>
        <end position="74"/>
    </location>
</feature>
<feature type="transmembrane region" description="Helical" evidence="6">
    <location>
        <begin position="356"/>
        <end position="375"/>
    </location>
</feature>
<protein>
    <submittedName>
        <fullName evidence="8">YbfB/YjiJ family MFS transporter</fullName>
    </submittedName>
</protein>
<dbReference type="Proteomes" id="UP000422989">
    <property type="component" value="Chromosome"/>
</dbReference>
<evidence type="ECO:0000256" key="6">
    <source>
        <dbReference type="SAM" id="Phobius"/>
    </source>
</evidence>
<organism evidence="8 9">
    <name type="scientific">Microbacterium oryzae</name>
    <dbReference type="NCBI Taxonomy" id="743009"/>
    <lineage>
        <taxon>Bacteria</taxon>
        <taxon>Bacillati</taxon>
        <taxon>Actinomycetota</taxon>
        <taxon>Actinomycetes</taxon>
        <taxon>Micrococcales</taxon>
        <taxon>Microbacteriaceae</taxon>
        <taxon>Microbacterium</taxon>
    </lineage>
</organism>
<dbReference type="InterPro" id="IPR010645">
    <property type="entry name" value="MFS_4"/>
</dbReference>
<gene>
    <name evidence="8" type="ORF">D7D94_12375</name>
</gene>
<feature type="domain" description="Major facilitator superfamily (MFS) profile" evidence="7">
    <location>
        <begin position="12"/>
        <end position="381"/>
    </location>
</feature>
<keyword evidence="3 6" id="KW-0812">Transmembrane</keyword>
<evidence type="ECO:0000256" key="2">
    <source>
        <dbReference type="ARBA" id="ARBA00022475"/>
    </source>
</evidence>
<evidence type="ECO:0000256" key="3">
    <source>
        <dbReference type="ARBA" id="ARBA00022692"/>
    </source>
</evidence>
<accession>A0A6I6E9T9</accession>
<feature type="transmembrane region" description="Helical" evidence="6">
    <location>
        <begin position="330"/>
        <end position="350"/>
    </location>
</feature>
<evidence type="ECO:0000256" key="1">
    <source>
        <dbReference type="ARBA" id="ARBA00004651"/>
    </source>
</evidence>
<dbReference type="Gene3D" id="1.20.1250.20">
    <property type="entry name" value="MFS general substrate transporter like domains"/>
    <property type="match status" value="1"/>
</dbReference>
<evidence type="ECO:0000256" key="5">
    <source>
        <dbReference type="ARBA" id="ARBA00023136"/>
    </source>
</evidence>
<feature type="transmembrane region" description="Helical" evidence="6">
    <location>
        <begin position="168"/>
        <end position="188"/>
    </location>
</feature>
<dbReference type="Pfam" id="PF06779">
    <property type="entry name" value="MFS_4"/>
    <property type="match status" value="1"/>
</dbReference>
<keyword evidence="5 6" id="KW-0472">Membrane</keyword>
<dbReference type="SUPFAM" id="SSF103473">
    <property type="entry name" value="MFS general substrate transporter"/>
    <property type="match status" value="1"/>
</dbReference>
<proteinExistence type="predicted"/>
<dbReference type="KEGG" id="moj:D7D94_12375"/>
<dbReference type="EMBL" id="CP032550">
    <property type="protein sequence ID" value="QGU28381.1"/>
    <property type="molecule type" value="Genomic_DNA"/>
</dbReference>
<dbReference type="PANTHER" id="PTHR43124:SF3">
    <property type="entry name" value="CHLORAMPHENICOL EFFLUX PUMP RV0191"/>
    <property type="match status" value="1"/>
</dbReference>
<sequence length="382" mass="37477">MADTSALTRGGTIRMAAAGLALIAACYGLARFAYGLFVPSFRAAFDLDAGTAGLIASGSYVAYCVGVTLATAATPRLGSRFVAVSAGAAATVGTAFVAMAPDAPLLAVGVLIAGSSTGIASPPLAHAVAHRVAAPARDRVQSIVNAGTGLGVVVSGPVALVVADQWRMAWLAFSAIAAAVTVWVAFVVPAARRSSVPASPARARFPPGALLLGAAAALMGVGSAAVWTFGQDLVGAHTGRGVATVAWIVLGACGLLGAAAGDLVERLGMGAAWAALMVAMAASTAALAVAPGAAVVVLAASGVFGAVYIAATGVLLVWSTQVFPESPARGVGLVFLLLAVGQAVAAPAWGALADLAGLRMAFCAASILSALAVLLRPRACRP</sequence>
<feature type="transmembrane region" description="Helical" evidence="6">
    <location>
        <begin position="271"/>
        <end position="290"/>
    </location>
</feature>
<evidence type="ECO:0000313" key="9">
    <source>
        <dbReference type="Proteomes" id="UP000422989"/>
    </source>
</evidence>
<dbReference type="PROSITE" id="PS50850">
    <property type="entry name" value="MFS"/>
    <property type="match status" value="1"/>
</dbReference>
<dbReference type="InterPro" id="IPR050189">
    <property type="entry name" value="MFS_Efflux_Transporters"/>
</dbReference>